<evidence type="ECO:0000256" key="1">
    <source>
        <dbReference type="ARBA" id="ARBA00001917"/>
    </source>
</evidence>
<keyword evidence="14" id="KW-0003">3Fe-4S</keyword>
<keyword evidence="10" id="KW-0560">Oxidoreductase</keyword>
<organism evidence="18 19">
    <name type="scientific">Trichonephila inaurata madagascariensis</name>
    <dbReference type="NCBI Taxonomy" id="2747483"/>
    <lineage>
        <taxon>Eukaryota</taxon>
        <taxon>Metazoa</taxon>
        <taxon>Ecdysozoa</taxon>
        <taxon>Arthropoda</taxon>
        <taxon>Chelicerata</taxon>
        <taxon>Arachnida</taxon>
        <taxon>Araneae</taxon>
        <taxon>Araneomorphae</taxon>
        <taxon>Entelegynae</taxon>
        <taxon>Araneoidea</taxon>
        <taxon>Nephilidae</taxon>
        <taxon>Trichonephila</taxon>
        <taxon>Trichonephila inaurata</taxon>
    </lineage>
</organism>
<evidence type="ECO:0000256" key="14">
    <source>
        <dbReference type="ARBA" id="ARBA00023291"/>
    </source>
</evidence>
<proteinExistence type="inferred from homology"/>
<dbReference type="FunFam" id="3.60.20.10:FF:000001">
    <property type="entry name" value="Glutamate synthase, large subunit"/>
    <property type="match status" value="1"/>
</dbReference>
<comment type="pathway">
    <text evidence="15">Amino-acid biosynthesis; L-glutamate biosynthesis via GLT pathway; L-glutamate from 2-oxoglutarate and L-glutamine (ferredoxin route): step 1/1.</text>
</comment>
<dbReference type="EMBL" id="BMAV01026061">
    <property type="protein sequence ID" value="GFS46979.1"/>
    <property type="molecule type" value="Genomic_DNA"/>
</dbReference>
<dbReference type="GO" id="GO:0016040">
    <property type="term" value="F:glutamate synthase (NADH) activity"/>
    <property type="evidence" value="ECO:0007669"/>
    <property type="project" value="TreeGrafter"/>
</dbReference>
<keyword evidence="13" id="KW-0314">Glutamate biosynthesis</keyword>
<evidence type="ECO:0000256" key="7">
    <source>
        <dbReference type="ARBA" id="ARBA00022643"/>
    </source>
</evidence>
<evidence type="ECO:0000256" key="13">
    <source>
        <dbReference type="ARBA" id="ARBA00023164"/>
    </source>
</evidence>
<evidence type="ECO:0000256" key="10">
    <source>
        <dbReference type="ARBA" id="ARBA00023002"/>
    </source>
</evidence>
<dbReference type="InterPro" id="IPR017932">
    <property type="entry name" value="GATase_2_dom"/>
</dbReference>
<keyword evidence="12" id="KW-0411">Iron-sulfur</keyword>
<name>A0A8X6KGB7_9ARAC</name>
<evidence type="ECO:0000256" key="16">
    <source>
        <dbReference type="ARBA" id="ARBA00039085"/>
    </source>
</evidence>
<keyword evidence="6" id="KW-0285">Flavoprotein</keyword>
<sequence length="478" mass="53465">MSIYHLDTIDTEIKIADPNLVSSEEMCMRGPLRHVIKCGSMENEVLTATIGPVEPILESPNKMVGDLVGICLPPPKGLYHPQYEKEACGVGFIVNINGKASHKLIADAATISKRMEHRGACACDNSTGDGAGVMAAIPHSFYSQVLKEELGIDLPPKGRYATGIMFLDKPTSKAAEQRFEQLAKELHLEVLCWRNVPVNSSILGAVAKANEPLMRQVFVVAPSMDPETFRREVFVLRKYATHKIPTPDLRFYICNLSPSTVVYKGQLTSTQLWDYFYDLQNPEFETYLALVHARFSTNTFPSWERAHPMRILAHNGEINTLRGNVNLMRAREGVMESHLFKEELHKLYPVVEPNLSDSGCADNVLEFLVMAGQRTLPEAVMTMVPEAWQNDPQMHPDKQAFYRWSGCVMEPWDGPALLTFTDGSLIGAILDRNGLRPSRYYLTKDNHMIMASEVGVLDIESSNIAQKGRLRPGRMLSS</sequence>
<dbReference type="PANTHER" id="PTHR11938">
    <property type="entry name" value="FAD NADPH DEHYDROGENASE/OXIDOREDUCTASE"/>
    <property type="match status" value="1"/>
</dbReference>
<dbReference type="InterPro" id="IPR029055">
    <property type="entry name" value="Ntn_hydrolases_N"/>
</dbReference>
<dbReference type="Pfam" id="PF00310">
    <property type="entry name" value="GATase_2"/>
    <property type="match status" value="1"/>
</dbReference>
<keyword evidence="19" id="KW-1185">Reference proteome</keyword>
<comment type="pathway">
    <text evidence="3">Energy metabolism; nitrogen metabolism.</text>
</comment>
<evidence type="ECO:0000256" key="12">
    <source>
        <dbReference type="ARBA" id="ARBA00023014"/>
    </source>
</evidence>
<comment type="cofactor">
    <cofactor evidence="2">
        <name>[3Fe-4S] cluster</name>
        <dbReference type="ChEBI" id="CHEBI:21137"/>
    </cofactor>
</comment>
<evidence type="ECO:0000256" key="3">
    <source>
        <dbReference type="ARBA" id="ARBA00004802"/>
    </source>
</evidence>
<evidence type="ECO:0000256" key="11">
    <source>
        <dbReference type="ARBA" id="ARBA00023004"/>
    </source>
</evidence>
<evidence type="ECO:0000256" key="2">
    <source>
        <dbReference type="ARBA" id="ARBA00001927"/>
    </source>
</evidence>
<evidence type="ECO:0000256" key="9">
    <source>
        <dbReference type="ARBA" id="ARBA00022962"/>
    </source>
</evidence>
<dbReference type="SUPFAM" id="SSF56235">
    <property type="entry name" value="N-terminal nucleophile aminohydrolases (Ntn hydrolases)"/>
    <property type="match status" value="1"/>
</dbReference>
<evidence type="ECO:0000313" key="18">
    <source>
        <dbReference type="EMBL" id="GFS46979.1"/>
    </source>
</evidence>
<dbReference type="Gene3D" id="3.60.20.10">
    <property type="entry name" value="Glutamine Phosphoribosylpyrophosphate, subunit 1, domain 1"/>
    <property type="match status" value="1"/>
</dbReference>
<gene>
    <name evidence="18" type="primary">GLT1</name>
    <name evidence="18" type="ORF">TNIN_465131</name>
</gene>
<dbReference type="OrthoDB" id="6430151at2759"/>
<dbReference type="AlphaFoldDB" id="A0A8X6KGB7"/>
<evidence type="ECO:0000256" key="5">
    <source>
        <dbReference type="ARBA" id="ARBA00022605"/>
    </source>
</evidence>
<keyword evidence="9" id="KW-0315">Glutamine amidotransferase</keyword>
<dbReference type="PANTHER" id="PTHR11938:SF133">
    <property type="entry name" value="GLUTAMATE SYNTHASE (NADH)"/>
    <property type="match status" value="1"/>
</dbReference>
<dbReference type="GO" id="GO:0046872">
    <property type="term" value="F:metal ion binding"/>
    <property type="evidence" value="ECO:0007669"/>
    <property type="project" value="UniProtKB-KW"/>
</dbReference>
<evidence type="ECO:0000256" key="6">
    <source>
        <dbReference type="ARBA" id="ARBA00022630"/>
    </source>
</evidence>
<dbReference type="InterPro" id="IPR050711">
    <property type="entry name" value="ET-N_metabolism_enzyme"/>
</dbReference>
<evidence type="ECO:0000313" key="19">
    <source>
        <dbReference type="Proteomes" id="UP000886998"/>
    </source>
</evidence>
<dbReference type="GO" id="GO:0051538">
    <property type="term" value="F:3 iron, 4 sulfur cluster binding"/>
    <property type="evidence" value="ECO:0007669"/>
    <property type="project" value="UniProtKB-KW"/>
</dbReference>
<keyword evidence="5" id="KW-0028">Amino-acid biosynthesis</keyword>
<accession>A0A8X6KGB7</accession>
<evidence type="ECO:0000256" key="4">
    <source>
        <dbReference type="ARBA" id="ARBA00009716"/>
    </source>
</evidence>
<comment type="cofactor">
    <cofactor evidence="1">
        <name>FMN</name>
        <dbReference type="ChEBI" id="CHEBI:58210"/>
    </cofactor>
</comment>
<feature type="domain" description="Glutamine amidotransferase type-2" evidence="17">
    <location>
        <begin position="88"/>
        <end position="478"/>
    </location>
</feature>
<evidence type="ECO:0000256" key="15">
    <source>
        <dbReference type="ARBA" id="ARBA00037928"/>
    </source>
</evidence>
<evidence type="ECO:0000256" key="8">
    <source>
        <dbReference type="ARBA" id="ARBA00022723"/>
    </source>
</evidence>
<keyword evidence="7" id="KW-0288">FMN</keyword>
<dbReference type="GO" id="GO:0019676">
    <property type="term" value="P:ammonia assimilation cycle"/>
    <property type="evidence" value="ECO:0007669"/>
    <property type="project" value="TreeGrafter"/>
</dbReference>
<comment type="caution">
    <text evidence="18">The sequence shown here is derived from an EMBL/GenBank/DDBJ whole genome shotgun (WGS) entry which is preliminary data.</text>
</comment>
<dbReference type="Proteomes" id="UP000886998">
    <property type="component" value="Unassembled WGS sequence"/>
</dbReference>
<dbReference type="GO" id="GO:0016041">
    <property type="term" value="F:glutamate synthase (ferredoxin) activity"/>
    <property type="evidence" value="ECO:0007669"/>
    <property type="project" value="UniProtKB-EC"/>
</dbReference>
<dbReference type="EC" id="1.4.7.1" evidence="16"/>
<keyword evidence="8" id="KW-0479">Metal-binding</keyword>
<reference evidence="18" key="1">
    <citation type="submission" date="2020-08" db="EMBL/GenBank/DDBJ databases">
        <title>Multicomponent nature underlies the extraordinary mechanical properties of spider dragline silk.</title>
        <authorList>
            <person name="Kono N."/>
            <person name="Nakamura H."/>
            <person name="Mori M."/>
            <person name="Yoshida Y."/>
            <person name="Ohtoshi R."/>
            <person name="Malay A.D."/>
            <person name="Moran D.A.P."/>
            <person name="Tomita M."/>
            <person name="Numata K."/>
            <person name="Arakawa K."/>
        </authorList>
    </citation>
    <scope>NUCLEOTIDE SEQUENCE</scope>
</reference>
<protein>
    <recommendedName>
        <fullName evidence="16">glutamate synthase (ferredoxin)</fullName>
        <ecNumber evidence="16">1.4.7.1</ecNumber>
    </recommendedName>
</protein>
<dbReference type="CDD" id="cd00713">
    <property type="entry name" value="GltS"/>
    <property type="match status" value="1"/>
</dbReference>
<evidence type="ECO:0000259" key="17">
    <source>
        <dbReference type="PROSITE" id="PS51278"/>
    </source>
</evidence>
<dbReference type="GO" id="GO:0006537">
    <property type="term" value="P:glutamate biosynthetic process"/>
    <property type="evidence" value="ECO:0007669"/>
    <property type="project" value="UniProtKB-KW"/>
</dbReference>
<keyword evidence="11" id="KW-0408">Iron</keyword>
<dbReference type="PROSITE" id="PS51278">
    <property type="entry name" value="GATASE_TYPE_2"/>
    <property type="match status" value="1"/>
</dbReference>
<comment type="similarity">
    <text evidence="4">Belongs to the glutamate synthase family.</text>
</comment>